<feature type="domain" description="Arf-GAP" evidence="25">
    <location>
        <begin position="517"/>
        <end position="635"/>
    </location>
</feature>
<dbReference type="SMART" id="SM00239">
    <property type="entry name" value="C2"/>
    <property type="match status" value="1"/>
</dbReference>
<evidence type="ECO:0000256" key="15">
    <source>
        <dbReference type="ARBA" id="ARBA00022975"/>
    </source>
</evidence>
<dbReference type="InterPro" id="IPR029057">
    <property type="entry name" value="PRTase-like"/>
</dbReference>
<keyword evidence="11" id="KW-0479">Metal-binding</keyword>
<evidence type="ECO:0000256" key="4">
    <source>
        <dbReference type="ARBA" id="ARBA00009769"/>
    </source>
</evidence>
<feature type="binding site" evidence="21">
    <location>
        <position position="278"/>
    </location>
    <ligand>
        <name>substrate</name>
    </ligand>
</feature>
<evidence type="ECO:0000256" key="19">
    <source>
        <dbReference type="ARBA" id="ARBA00049157"/>
    </source>
</evidence>
<keyword evidence="8" id="KW-0343">GTPase activation</keyword>
<evidence type="ECO:0000256" key="9">
    <source>
        <dbReference type="ARBA" id="ARBA00022676"/>
    </source>
</evidence>
<dbReference type="Proteomes" id="UP000298416">
    <property type="component" value="Unassembled WGS sequence"/>
</dbReference>
<comment type="pathway">
    <text evidence="1">Pyrimidine metabolism; UMP biosynthesis via de novo pathway; UMP from orotate: step 2/2.</text>
</comment>
<sequence>MSSPQPQSMESLILQLHDISAVKFGNFKLKSGISSPIYIDLRLIVSYPSLLSQISRTIAATVPSSAHYDVICGVPYTALPIATCISVSSNVPMLMRRKEVKAYGTAKAIEGAFQENQVCLIVEDLVTSGASVLETAAPLRAVGLKVTDAVVVIDREQGGRENLAQNGITLHSMVKLTEMVRILKEKGRVSEETEKMVIKFLEENRQVSVPTPVVADTRLTVRVPFEERAKLAKNPTGRKLFEIMKTKESNLCLAADVATAAELLDIADKVGPEICMLKTHVDILPDFTPDFGSKLRLLADKHNFLIFEDRKFADIGNTVTMQYESGVFRILDWADIVNAHIISGPAIVDGLKLKGLPKGRGLLLLAEMSSAGNLAKGDYTAAAVKIAEDHPDFVIGFISVNPAAWTGGPGNPALIHATPGVQLVKGGDALGQQYNTPHSVISERGSDVIIVGRGIIKAANPAEAAREYRLQGWDAYLNGESETENVSDAASCLHDLLKLETWEDSPKKSQPSSLCARKRLQSILTEAGNGFCADCGAADPKWVSLTIGAFICIKCSGVHRSLGVHITKVLSVKLDEWTDVEVDALIEMGGNNAVNFKYETNIPEDHRKPKPDASVEERADFIRRKYELQQFVNKELPTCLPFPSSTSASHSHSSSCTSHSGSEKKHYKKQSTTRIHGLGNAFRYSWKREHKATKKSNTMAGMVEFVGLINVKIVRGTDLAVRDMVSSDPYVILNLGNQSMKTRVIKNNLNPVWNEKLMLSIPEDIPPLKLLVYDKDTFSTDDFMGSAEIDIQPLVSAATATESSSFSEPMQLGNQKASKEENQKACKEENQKASKEENRKACKEENRKASKEENRKACKEENQKASKEENRKASKEENTVARDGAIILEDGKVKQQIAVRLQNVERGMLEIELECMPLIQ</sequence>
<evidence type="ECO:0000256" key="11">
    <source>
        <dbReference type="ARBA" id="ARBA00022723"/>
    </source>
</evidence>
<keyword evidence="17" id="KW-0511">Multifunctional enzyme</keyword>
<gene>
    <name evidence="26" type="ORF">SASPL_133822</name>
</gene>
<dbReference type="PRINTS" id="PR00405">
    <property type="entry name" value="REVINTRACTNG"/>
</dbReference>
<dbReference type="PROSITE" id="PS50004">
    <property type="entry name" value="C2"/>
    <property type="match status" value="1"/>
</dbReference>
<dbReference type="InterPro" id="IPR013785">
    <property type="entry name" value="Aldolase_TIM"/>
</dbReference>
<dbReference type="SUPFAM" id="SSF53271">
    <property type="entry name" value="PRTase-like"/>
    <property type="match status" value="1"/>
</dbReference>
<dbReference type="FunFam" id="3.40.50.2020:FF:000025">
    <property type="entry name" value="Uridine monophosphate synthetase"/>
    <property type="match status" value="1"/>
</dbReference>
<protein>
    <recommendedName>
        <fullName evidence="7">Uridine 5'-monophosphate synthase</fullName>
        <ecNumber evidence="5">2.4.2.10</ecNumber>
        <ecNumber evidence="6">4.1.1.23</ecNumber>
    </recommendedName>
</protein>
<evidence type="ECO:0000256" key="18">
    <source>
        <dbReference type="ARBA" id="ARBA00049126"/>
    </source>
</evidence>
<dbReference type="GO" id="GO:0006207">
    <property type="term" value="P:'de novo' pyrimidine nucleobase biosynthetic process"/>
    <property type="evidence" value="ECO:0007669"/>
    <property type="project" value="InterPro"/>
</dbReference>
<keyword evidence="13" id="KW-0210">Decarboxylase</keyword>
<feature type="region of interest" description="Disordered" evidence="23">
    <location>
        <begin position="800"/>
        <end position="878"/>
    </location>
</feature>
<dbReference type="SUPFAM" id="SSF57863">
    <property type="entry name" value="ArfGap/RecO-like zinc finger"/>
    <property type="match status" value="1"/>
</dbReference>
<comment type="pathway">
    <text evidence="2">Pyrimidine metabolism; UMP biosynthesis via de novo pathway; UMP from orotate: step 1/2.</text>
</comment>
<proteinExistence type="inferred from homology"/>
<comment type="similarity">
    <text evidence="3">In the N-terminal section; belongs to the purine/pyrimidine phosphoribosyltransferase family.</text>
</comment>
<dbReference type="GO" id="GO:0008270">
    <property type="term" value="F:zinc ion binding"/>
    <property type="evidence" value="ECO:0007669"/>
    <property type="project" value="UniProtKB-KW"/>
</dbReference>
<evidence type="ECO:0000256" key="1">
    <source>
        <dbReference type="ARBA" id="ARBA00004861"/>
    </source>
</evidence>
<keyword evidence="12 22" id="KW-0863">Zinc-finger</keyword>
<reference evidence="26" key="1">
    <citation type="submission" date="2018-01" db="EMBL/GenBank/DDBJ databases">
        <authorList>
            <person name="Mao J.F."/>
        </authorList>
    </citation>
    <scope>NUCLEOTIDE SEQUENCE</scope>
    <source>
        <strain evidence="26">Huo1</strain>
        <tissue evidence="26">Leaf</tissue>
    </source>
</reference>
<comment type="similarity">
    <text evidence="4">In the C-terminal section; belongs to the OMP decarboxylase family.</text>
</comment>
<dbReference type="GO" id="GO:0004590">
    <property type="term" value="F:orotidine-5'-phosphate decarboxylase activity"/>
    <property type="evidence" value="ECO:0007669"/>
    <property type="project" value="UniProtKB-EC"/>
</dbReference>
<dbReference type="Gene3D" id="3.40.50.2020">
    <property type="match status" value="1"/>
</dbReference>
<dbReference type="InterPro" id="IPR000836">
    <property type="entry name" value="PRTase_dom"/>
</dbReference>
<dbReference type="CDD" id="cd08204">
    <property type="entry name" value="ArfGap"/>
    <property type="match status" value="1"/>
</dbReference>
<comment type="catalytic activity">
    <reaction evidence="18">
        <text>orotidine 5'-phosphate + diphosphate = orotate + 5-phospho-alpha-D-ribose 1-diphosphate</text>
        <dbReference type="Rhea" id="RHEA:10380"/>
        <dbReference type="ChEBI" id="CHEBI:30839"/>
        <dbReference type="ChEBI" id="CHEBI:33019"/>
        <dbReference type="ChEBI" id="CHEBI:57538"/>
        <dbReference type="ChEBI" id="CHEBI:58017"/>
        <dbReference type="EC" id="2.4.2.10"/>
    </reaction>
</comment>
<dbReference type="InterPro" id="IPR035892">
    <property type="entry name" value="C2_domain_sf"/>
</dbReference>
<evidence type="ECO:0000256" key="16">
    <source>
        <dbReference type="ARBA" id="ARBA00023239"/>
    </source>
</evidence>
<evidence type="ECO:0000256" key="23">
    <source>
        <dbReference type="SAM" id="MobiDB-lite"/>
    </source>
</evidence>
<dbReference type="InterPro" id="IPR038508">
    <property type="entry name" value="ArfGAP_dom_sf"/>
</dbReference>
<dbReference type="PANTHER" id="PTHR19278:SF9">
    <property type="entry name" value="URIDINE 5'-MONOPHOSPHATE SYNTHASE"/>
    <property type="match status" value="1"/>
</dbReference>
<feature type="active site" description="For OMPdecase activity" evidence="20">
    <location>
        <position position="311"/>
    </location>
</feature>
<evidence type="ECO:0000256" key="20">
    <source>
        <dbReference type="PIRSR" id="PIRSR614732-1"/>
    </source>
</evidence>
<feature type="compositionally biased region" description="Low complexity" evidence="23">
    <location>
        <begin position="644"/>
        <end position="660"/>
    </location>
</feature>
<evidence type="ECO:0000259" key="25">
    <source>
        <dbReference type="PROSITE" id="PS50115"/>
    </source>
</evidence>
<evidence type="ECO:0000256" key="12">
    <source>
        <dbReference type="ARBA" id="ARBA00022771"/>
    </source>
</evidence>
<dbReference type="InterPro" id="IPR011060">
    <property type="entry name" value="RibuloseP-bd_barrel"/>
</dbReference>
<keyword evidence="16" id="KW-0456">Lyase</keyword>
<dbReference type="GO" id="GO:0005096">
    <property type="term" value="F:GTPase activator activity"/>
    <property type="evidence" value="ECO:0007669"/>
    <property type="project" value="UniProtKB-KW"/>
</dbReference>
<dbReference type="PROSITE" id="PS00156">
    <property type="entry name" value="OMPDECASE"/>
    <property type="match status" value="1"/>
</dbReference>
<dbReference type="InterPro" id="IPR001164">
    <property type="entry name" value="ArfGAP_dom"/>
</dbReference>
<feature type="active site" description="For OMPdecase activity" evidence="20">
    <location>
        <position position="309"/>
    </location>
</feature>
<dbReference type="Pfam" id="PF00168">
    <property type="entry name" value="C2"/>
    <property type="match status" value="1"/>
</dbReference>
<evidence type="ECO:0000256" key="13">
    <source>
        <dbReference type="ARBA" id="ARBA00022793"/>
    </source>
</evidence>
<dbReference type="Gene3D" id="3.20.20.70">
    <property type="entry name" value="Aldolase class I"/>
    <property type="match status" value="1"/>
</dbReference>
<dbReference type="Gene3D" id="1.10.220.150">
    <property type="entry name" value="Arf GTPase activating protein"/>
    <property type="match status" value="1"/>
</dbReference>
<evidence type="ECO:0000256" key="17">
    <source>
        <dbReference type="ARBA" id="ARBA00023268"/>
    </source>
</evidence>
<dbReference type="InterPro" id="IPR001754">
    <property type="entry name" value="OMPdeCOase_dom"/>
</dbReference>
<dbReference type="Pfam" id="PF00215">
    <property type="entry name" value="OMPdecase"/>
    <property type="match status" value="1"/>
</dbReference>
<dbReference type="SMART" id="SM00934">
    <property type="entry name" value="OMPdecase"/>
    <property type="match status" value="1"/>
</dbReference>
<feature type="binding site" evidence="21">
    <location>
        <position position="432"/>
    </location>
    <ligand>
        <name>substrate</name>
    </ligand>
</feature>
<feature type="binding site" evidence="21">
    <location>
        <position position="452"/>
    </location>
    <ligand>
        <name>substrate</name>
    </ligand>
</feature>
<dbReference type="InterPro" id="IPR004467">
    <property type="entry name" value="Or_phspho_trans_dom"/>
</dbReference>
<dbReference type="Pfam" id="PF01412">
    <property type="entry name" value="ArfGap"/>
    <property type="match status" value="1"/>
</dbReference>
<dbReference type="NCBIfam" id="TIGR01740">
    <property type="entry name" value="pyrF"/>
    <property type="match status" value="1"/>
</dbReference>
<evidence type="ECO:0000256" key="21">
    <source>
        <dbReference type="PIRSR" id="PIRSR614732-2"/>
    </source>
</evidence>
<dbReference type="SUPFAM" id="SSF49562">
    <property type="entry name" value="C2 domain (Calcium/lipid-binding domain, CaLB)"/>
    <property type="match status" value="1"/>
</dbReference>
<comment type="caution">
    <text evidence="26">The sequence shown here is derived from an EMBL/GenBank/DDBJ whole genome shotgun (WGS) entry which is preliminary data.</text>
</comment>
<dbReference type="Gene3D" id="2.60.40.150">
    <property type="entry name" value="C2 domain"/>
    <property type="match status" value="1"/>
</dbReference>
<evidence type="ECO:0000256" key="7">
    <source>
        <dbReference type="ARBA" id="ARBA00015047"/>
    </source>
</evidence>
<keyword evidence="9" id="KW-0328">Glycosyltransferase</keyword>
<dbReference type="HAMAP" id="MF_01208">
    <property type="entry name" value="PyrE"/>
    <property type="match status" value="1"/>
</dbReference>
<feature type="binding site" evidence="21">
    <location>
        <position position="453"/>
    </location>
    <ligand>
        <name>substrate</name>
    </ligand>
</feature>
<reference evidence="26" key="2">
    <citation type="submission" date="2020-08" db="EMBL/GenBank/DDBJ databases">
        <title>Plant Genome Project.</title>
        <authorList>
            <person name="Zhang R.-G."/>
        </authorList>
    </citation>
    <scope>NUCLEOTIDE SEQUENCE</scope>
    <source>
        <strain evidence="26">Huo1</strain>
        <tissue evidence="26">Leaf</tissue>
    </source>
</reference>
<dbReference type="PROSITE" id="PS50115">
    <property type="entry name" value="ARFGAP"/>
    <property type="match status" value="1"/>
</dbReference>
<dbReference type="NCBIfam" id="TIGR00336">
    <property type="entry name" value="pyrE"/>
    <property type="match status" value="1"/>
</dbReference>
<dbReference type="GO" id="GO:0004588">
    <property type="term" value="F:orotate phosphoribosyltransferase activity"/>
    <property type="evidence" value="ECO:0007669"/>
    <property type="project" value="UniProtKB-EC"/>
</dbReference>
<evidence type="ECO:0000256" key="6">
    <source>
        <dbReference type="ARBA" id="ARBA00012321"/>
    </source>
</evidence>
<dbReference type="InterPro" id="IPR000008">
    <property type="entry name" value="C2_dom"/>
</dbReference>
<name>A0A8X8X3S8_SALSN</name>
<keyword evidence="15" id="KW-0665">Pyrimidine biosynthesis</keyword>
<evidence type="ECO:0000256" key="8">
    <source>
        <dbReference type="ARBA" id="ARBA00022468"/>
    </source>
</evidence>
<feature type="binding site" evidence="21">
    <location>
        <position position="369"/>
    </location>
    <ligand>
        <name>substrate</name>
    </ligand>
</feature>
<evidence type="ECO:0000256" key="22">
    <source>
        <dbReference type="PROSITE-ProRule" id="PRU00288"/>
    </source>
</evidence>
<feature type="compositionally biased region" description="Basic and acidic residues" evidence="23">
    <location>
        <begin position="817"/>
        <end position="878"/>
    </location>
</feature>
<dbReference type="InterPro" id="IPR018089">
    <property type="entry name" value="OMPdecase_AS"/>
</dbReference>
<feature type="region of interest" description="Disordered" evidence="23">
    <location>
        <begin position="643"/>
        <end position="672"/>
    </location>
</feature>
<evidence type="ECO:0000259" key="24">
    <source>
        <dbReference type="PROSITE" id="PS50004"/>
    </source>
</evidence>
<dbReference type="AlphaFoldDB" id="A0A8X8X3S8"/>
<dbReference type="InterPro" id="IPR023031">
    <property type="entry name" value="OPRT"/>
</dbReference>
<dbReference type="EMBL" id="PNBA02000012">
    <property type="protein sequence ID" value="KAG6406223.1"/>
    <property type="molecule type" value="Genomic_DNA"/>
</dbReference>
<dbReference type="NCBIfam" id="NF010382">
    <property type="entry name" value="PRK13809.1"/>
    <property type="match status" value="1"/>
</dbReference>
<dbReference type="EC" id="2.4.2.10" evidence="5"/>
<keyword evidence="10" id="KW-0808">Transferase</keyword>
<keyword evidence="14" id="KW-0862">Zinc</keyword>
<evidence type="ECO:0000256" key="14">
    <source>
        <dbReference type="ARBA" id="ARBA00022833"/>
    </source>
</evidence>
<feature type="active site" description="For OMPdecase activity" evidence="20">
    <location>
        <position position="314"/>
    </location>
</feature>
<dbReference type="CDD" id="cd04725">
    <property type="entry name" value="OMP_decarboxylase_like"/>
    <property type="match status" value="1"/>
</dbReference>
<keyword evidence="27" id="KW-1185">Reference proteome</keyword>
<dbReference type="EC" id="4.1.1.23" evidence="6"/>
<dbReference type="CDD" id="cd06223">
    <property type="entry name" value="PRTases_typeI"/>
    <property type="match status" value="1"/>
</dbReference>
<evidence type="ECO:0000256" key="5">
    <source>
        <dbReference type="ARBA" id="ARBA00011971"/>
    </source>
</evidence>
<evidence type="ECO:0000256" key="10">
    <source>
        <dbReference type="ARBA" id="ARBA00022679"/>
    </source>
</evidence>
<dbReference type="SUPFAM" id="SSF51366">
    <property type="entry name" value="Ribulose-phoshate binding barrel"/>
    <property type="match status" value="1"/>
</dbReference>
<dbReference type="FunFam" id="3.20.20.70:FF:000092">
    <property type="entry name" value="Uridine monophosphate synthetase"/>
    <property type="match status" value="1"/>
</dbReference>
<dbReference type="SMART" id="SM00105">
    <property type="entry name" value="ArfGap"/>
    <property type="match status" value="1"/>
</dbReference>
<accession>A0A8X8X3S8</accession>
<comment type="catalytic activity">
    <reaction evidence="19">
        <text>orotidine 5'-phosphate + H(+) = UMP + CO2</text>
        <dbReference type="Rhea" id="RHEA:11596"/>
        <dbReference type="ChEBI" id="CHEBI:15378"/>
        <dbReference type="ChEBI" id="CHEBI:16526"/>
        <dbReference type="ChEBI" id="CHEBI:57538"/>
        <dbReference type="ChEBI" id="CHEBI:57865"/>
        <dbReference type="EC" id="4.1.1.23"/>
    </reaction>
</comment>
<dbReference type="GO" id="GO:0044205">
    <property type="term" value="P:'de novo' UMP biosynthetic process"/>
    <property type="evidence" value="ECO:0007669"/>
    <property type="project" value="InterPro"/>
</dbReference>
<evidence type="ECO:0000256" key="3">
    <source>
        <dbReference type="ARBA" id="ARBA00006221"/>
    </source>
</evidence>
<feature type="domain" description="C2" evidence="24">
    <location>
        <begin position="690"/>
        <end position="804"/>
    </location>
</feature>
<dbReference type="FunFam" id="1.10.220.150:FF:000009">
    <property type="entry name" value="stromal membrane-associated protein 1 isoform X1"/>
    <property type="match status" value="1"/>
</dbReference>
<evidence type="ECO:0000313" key="26">
    <source>
        <dbReference type="EMBL" id="KAG6406223.1"/>
    </source>
</evidence>
<dbReference type="PANTHER" id="PTHR19278">
    <property type="entry name" value="OROTATE PHOSPHORIBOSYLTRANSFERASE"/>
    <property type="match status" value="1"/>
</dbReference>
<feature type="binding site" evidence="21">
    <location>
        <position position="256"/>
    </location>
    <ligand>
        <name>substrate</name>
    </ligand>
</feature>
<dbReference type="InterPro" id="IPR037278">
    <property type="entry name" value="ARFGAP/RecO"/>
</dbReference>
<evidence type="ECO:0000256" key="2">
    <source>
        <dbReference type="ARBA" id="ARBA00004889"/>
    </source>
</evidence>
<dbReference type="InterPro" id="IPR014732">
    <property type="entry name" value="OMPdecase"/>
</dbReference>
<organism evidence="26">
    <name type="scientific">Salvia splendens</name>
    <name type="common">Scarlet sage</name>
    <dbReference type="NCBI Taxonomy" id="180675"/>
    <lineage>
        <taxon>Eukaryota</taxon>
        <taxon>Viridiplantae</taxon>
        <taxon>Streptophyta</taxon>
        <taxon>Embryophyta</taxon>
        <taxon>Tracheophyta</taxon>
        <taxon>Spermatophyta</taxon>
        <taxon>Magnoliopsida</taxon>
        <taxon>eudicotyledons</taxon>
        <taxon>Gunneridae</taxon>
        <taxon>Pentapetalae</taxon>
        <taxon>asterids</taxon>
        <taxon>lamiids</taxon>
        <taxon>Lamiales</taxon>
        <taxon>Lamiaceae</taxon>
        <taxon>Nepetoideae</taxon>
        <taxon>Mentheae</taxon>
        <taxon>Salviinae</taxon>
        <taxon>Salvia</taxon>
        <taxon>Salvia subgen. Calosphace</taxon>
        <taxon>core Calosphace</taxon>
    </lineage>
</organism>
<evidence type="ECO:0000313" key="27">
    <source>
        <dbReference type="Proteomes" id="UP000298416"/>
    </source>
</evidence>